<dbReference type="Pfam" id="PF12705">
    <property type="entry name" value="PDDEXK_1"/>
    <property type="match status" value="1"/>
</dbReference>
<evidence type="ECO:0000256" key="6">
    <source>
        <dbReference type="ARBA" id="ARBA00022801"/>
    </source>
</evidence>
<evidence type="ECO:0000256" key="1">
    <source>
        <dbReference type="ARBA" id="ARBA00022485"/>
    </source>
</evidence>
<dbReference type="InterPro" id="IPR027417">
    <property type="entry name" value="P-loop_NTPase"/>
</dbReference>
<dbReference type="InterPro" id="IPR014017">
    <property type="entry name" value="DNA_helicase_UvrD-like_C"/>
</dbReference>
<name>A0AAU9ELT5_9FIRM</name>
<keyword evidence="7 15" id="KW-0347">Helicase</keyword>
<dbReference type="InterPro" id="IPR049035">
    <property type="entry name" value="ADDB_N"/>
</dbReference>
<accession>A0AAU9ELT5</accession>
<dbReference type="PANTHER" id="PTHR30591">
    <property type="entry name" value="RECBCD ENZYME SUBUNIT RECC"/>
    <property type="match status" value="1"/>
</dbReference>
<keyword evidence="6" id="KW-0378">Hydrolase</keyword>
<evidence type="ECO:0000256" key="8">
    <source>
        <dbReference type="ARBA" id="ARBA00022839"/>
    </source>
</evidence>
<dbReference type="InterPro" id="IPR038726">
    <property type="entry name" value="PDDEXK_AddAB-type"/>
</dbReference>
<evidence type="ECO:0000256" key="12">
    <source>
        <dbReference type="ARBA" id="ARBA00023125"/>
    </source>
</evidence>
<dbReference type="GO" id="GO:0004527">
    <property type="term" value="F:exonuclease activity"/>
    <property type="evidence" value="ECO:0007669"/>
    <property type="project" value="UniProtKB-KW"/>
</dbReference>
<dbReference type="SUPFAM" id="SSF52540">
    <property type="entry name" value="P-loop containing nucleoside triphosphate hydrolases"/>
    <property type="match status" value="1"/>
</dbReference>
<dbReference type="Gene3D" id="6.10.140.1030">
    <property type="match status" value="1"/>
</dbReference>
<evidence type="ECO:0000256" key="9">
    <source>
        <dbReference type="ARBA" id="ARBA00022840"/>
    </source>
</evidence>
<feature type="domain" description="UvrD-like helicase C-terminal" evidence="14">
    <location>
        <begin position="272"/>
        <end position="563"/>
    </location>
</feature>
<dbReference type="Gene3D" id="3.40.50.300">
    <property type="entry name" value="P-loop containing nucleotide triphosphate hydrolases"/>
    <property type="match status" value="3"/>
</dbReference>
<keyword evidence="16" id="KW-1185">Reference proteome</keyword>
<protein>
    <submittedName>
        <fullName evidence="15">Helicase-exonuclease AddAB subunit AddB</fullName>
    </submittedName>
</protein>
<gene>
    <name evidence="15" type="primary">addB</name>
    <name evidence="15" type="ORF">HLPR_05520</name>
</gene>
<evidence type="ECO:0000256" key="10">
    <source>
        <dbReference type="ARBA" id="ARBA00023004"/>
    </source>
</evidence>
<dbReference type="Proteomes" id="UP001321786">
    <property type="component" value="Chromosome"/>
</dbReference>
<sequence length="1122" mass="131002">MLRYFIGRSSSGKTDQIYKEVNKFINEKVNGKIVLIVPEQFTLESEMDLINNLDKEGLLNVEVISFTRLMERVFDELGKLDRTDINEIGKIMILKKLFNKSSSKLNVFGSIYKKRGFLDLFSSLIKEFKRAGISSNSLMEYTESSNNILLTSKLKDIALVFKEFETNMEDKYIDEEDKFNYFIEIIKESELIKNSYFYIDSFMGYTYQEIKIIEQLMKYSKNLTITFLLDEKIAEGSSNDLEVFSPSLKYFNMLSKIAKKNKVKESKKVFSYPIKDLEIGHIEKNMFKYPFKVFSGENNSVKIDVDLNYEEEIERLAIEVSNLVRNNGYRWRDFAVVSGHIEDYDIILKRVFDEYNIPYFIDDKRSITNSPIIKVILFALKSIQKYYRYEDMFKLIKTNYVGLTREEGELLENYALSYGIKGKRWLVDIESENNDNEIYESYKKIIVIPLMELEKNLANKNTVKNMTEAIYKYMSQINIFEKLSGTIDKLINDGKNDIANEYSQIWNILIDIFDQIVEINGDEKMELKDFIDMLESGFEEYKVGIIPPTIDKVTIAKIERIKSNNIKNLFVIGLNDGRIPVSRNDYGILIDDEKNELINTGLQLKSDLSSVENDEELAFYSLLSKTKERIFFSYSLSSNSGKALRPSIYLDKLLKIFPSIKVDDTIKRKNNKGKNYIIESEASFRYLTENLRMWIDGKDIDELWFSVYRWFYNKAEYREKLLNIIDGLFHKNQVKSIGKIGANDLYKLPLKANVSRIENFNRCPFSHFIDYGLKPKKREEYTVELPDIGIIFHESIEKFGRQVFSNQDVFIDLKENEAYSMIEKIIDDMARDYGKKVFDSSYKYKYLINKIKRVGRRAAWTIIKHVKEGDFFPKSYELKFGEGFNAIPSIIIELKTGEKLFLEGRIDRVDLLDNDGQMYVKIIDYKSGSKKFDLSDVINGIQIQLLIYMDAVLENPDYFRCEKLNPAGVFYFKIDDPLLNGEDIDISKIESEIYSSLKLDGLAISKVNIVNSIDRNLLNENKSKVVPVELKKDGTFSARSAVLDEEDFNKLIDYVKDKVIESASEITDGNIRIEPILTNNFKACEYCSYSAICQFDTRFEDNFYRRIKKYKKDEVIEIINRG</sequence>
<reference evidence="15 16" key="1">
    <citation type="submission" date="2023-08" db="EMBL/GenBank/DDBJ databases">
        <title>Helicovermis profunda gen. nov., sp. nov., a novel mesophilic, fermentative bacterium within the Bacillota from a deep-sea hydrothermal vent chimney.</title>
        <authorList>
            <person name="Miyazaki U."/>
            <person name="Mizutani D."/>
            <person name="Hashimoto Y."/>
            <person name="Tame A."/>
            <person name="Sawayama S."/>
            <person name="Miyazaki J."/>
            <person name="Takai K."/>
            <person name="Nakagawa S."/>
        </authorList>
    </citation>
    <scope>NUCLEOTIDE SEQUENCE [LARGE SCALE GENOMIC DNA]</scope>
    <source>
        <strain evidence="15 16">S502</strain>
    </source>
</reference>
<proteinExistence type="predicted"/>
<keyword evidence="5" id="KW-0227">DNA damage</keyword>
<keyword evidence="8" id="KW-0269">Exonuclease</keyword>
<keyword evidence="4" id="KW-0547">Nucleotide-binding</keyword>
<dbReference type="GO" id="GO:0051539">
    <property type="term" value="F:4 iron, 4 sulfur cluster binding"/>
    <property type="evidence" value="ECO:0007669"/>
    <property type="project" value="UniProtKB-KW"/>
</dbReference>
<evidence type="ECO:0000313" key="16">
    <source>
        <dbReference type="Proteomes" id="UP001321786"/>
    </source>
</evidence>
<keyword evidence="12" id="KW-0238">DNA-binding</keyword>
<evidence type="ECO:0000256" key="7">
    <source>
        <dbReference type="ARBA" id="ARBA00022806"/>
    </source>
</evidence>
<dbReference type="NCBIfam" id="TIGR02773">
    <property type="entry name" value="addB_Gpos"/>
    <property type="match status" value="1"/>
</dbReference>
<evidence type="ECO:0000256" key="5">
    <source>
        <dbReference type="ARBA" id="ARBA00022763"/>
    </source>
</evidence>
<dbReference type="GO" id="GO:0005524">
    <property type="term" value="F:ATP binding"/>
    <property type="evidence" value="ECO:0007669"/>
    <property type="project" value="UniProtKB-KW"/>
</dbReference>
<dbReference type="Gene3D" id="3.90.320.10">
    <property type="match status" value="1"/>
</dbReference>
<keyword evidence="1" id="KW-0004">4Fe-4S</keyword>
<evidence type="ECO:0000256" key="13">
    <source>
        <dbReference type="ARBA" id="ARBA00023204"/>
    </source>
</evidence>
<dbReference type="InterPro" id="IPR011604">
    <property type="entry name" value="PDDEXK-like_dom_sf"/>
</dbReference>
<dbReference type="GO" id="GO:0046872">
    <property type="term" value="F:metal ion binding"/>
    <property type="evidence" value="ECO:0007669"/>
    <property type="project" value="UniProtKB-KW"/>
</dbReference>
<evidence type="ECO:0000256" key="11">
    <source>
        <dbReference type="ARBA" id="ARBA00023014"/>
    </source>
</evidence>
<evidence type="ECO:0000313" key="15">
    <source>
        <dbReference type="EMBL" id="BEP28221.1"/>
    </source>
</evidence>
<dbReference type="PROSITE" id="PS51217">
    <property type="entry name" value="UVRD_HELICASE_CTER"/>
    <property type="match status" value="1"/>
</dbReference>
<evidence type="ECO:0000256" key="2">
    <source>
        <dbReference type="ARBA" id="ARBA00022722"/>
    </source>
</evidence>
<dbReference type="GO" id="GO:0004386">
    <property type="term" value="F:helicase activity"/>
    <property type="evidence" value="ECO:0007669"/>
    <property type="project" value="UniProtKB-KW"/>
</dbReference>
<dbReference type="Pfam" id="PF21445">
    <property type="entry name" value="ADDB_N"/>
    <property type="match status" value="1"/>
</dbReference>
<dbReference type="RefSeq" id="WP_338536553.1">
    <property type="nucleotide sequence ID" value="NZ_AP028654.1"/>
</dbReference>
<keyword evidence="13" id="KW-0234">DNA repair</keyword>
<dbReference type="GO" id="GO:0003677">
    <property type="term" value="F:DNA binding"/>
    <property type="evidence" value="ECO:0007669"/>
    <property type="project" value="UniProtKB-KW"/>
</dbReference>
<keyword evidence="9" id="KW-0067">ATP-binding</keyword>
<dbReference type="PANTHER" id="PTHR30591:SF1">
    <property type="entry name" value="RECBCD ENZYME SUBUNIT RECC"/>
    <property type="match status" value="1"/>
</dbReference>
<dbReference type="KEGG" id="hprf:HLPR_05520"/>
<dbReference type="InterPro" id="IPR014140">
    <property type="entry name" value="DNA_helicase_suAddB"/>
</dbReference>
<keyword evidence="11" id="KW-0411">Iron-sulfur</keyword>
<organism evidence="15 16">
    <name type="scientific">Helicovermis profundi</name>
    <dbReference type="NCBI Taxonomy" id="3065157"/>
    <lineage>
        <taxon>Bacteria</taxon>
        <taxon>Bacillati</taxon>
        <taxon>Bacillota</taxon>
        <taxon>Clostridia</taxon>
        <taxon>Helicovermis</taxon>
    </lineage>
</organism>
<evidence type="ECO:0000256" key="4">
    <source>
        <dbReference type="ARBA" id="ARBA00022741"/>
    </source>
</evidence>
<evidence type="ECO:0000256" key="3">
    <source>
        <dbReference type="ARBA" id="ARBA00022723"/>
    </source>
</evidence>
<keyword evidence="2" id="KW-0540">Nuclease</keyword>
<evidence type="ECO:0000259" key="14">
    <source>
        <dbReference type="PROSITE" id="PS51217"/>
    </source>
</evidence>
<dbReference type="AlphaFoldDB" id="A0AAU9ELT5"/>
<dbReference type="GO" id="GO:0000724">
    <property type="term" value="P:double-strand break repair via homologous recombination"/>
    <property type="evidence" value="ECO:0007669"/>
    <property type="project" value="InterPro"/>
</dbReference>
<keyword evidence="3" id="KW-0479">Metal-binding</keyword>
<dbReference type="EMBL" id="AP028654">
    <property type="protein sequence ID" value="BEP28221.1"/>
    <property type="molecule type" value="Genomic_DNA"/>
</dbReference>
<keyword evidence="10" id="KW-0408">Iron</keyword>